<gene>
    <name evidence="2" type="ORF">BC936DRAFT_138298</name>
</gene>
<feature type="transmembrane region" description="Helical" evidence="1">
    <location>
        <begin position="104"/>
        <end position="122"/>
    </location>
</feature>
<name>A0A433CSR9_9FUNG</name>
<sequence length="338" mass="38177">MSGTDNLAYRITNPKGARLFLAVAFLQAIVIISLEAAVLFKNMQQWEPIAGTATTTDLADGTLVGRAWLRFLRIRWENVAFMLFQIWVVWLSVDGVLDQNVVEIVAIAIINALCTVAAVIQISDNAKWIGMFGSSPRVSYNDLLTAQKVEIALTVMIILFAVVFAYLSYRLSGELMWKVFKKLGADDKRRFGFSHHTSNALFAHGNSHVPQLSTISSLSQSRRVLRIRHLALLSRTKVSCSSVGPEPRPYRMRDYPIVASVMVGEGCGRVSLEKRWMMWIFTCFQLIVVGHFILILWDTLERGDRWYSWIFMGEWIMLHVILVALGSGFGHRRRGPPA</sequence>
<dbReference type="AlphaFoldDB" id="A0A433CSR9"/>
<dbReference type="OrthoDB" id="2448307at2759"/>
<protein>
    <submittedName>
        <fullName evidence="2">Uncharacterized protein</fullName>
    </submittedName>
</protein>
<comment type="caution">
    <text evidence="2">The sequence shown here is derived from an EMBL/GenBank/DDBJ whole genome shotgun (WGS) entry which is preliminary data.</text>
</comment>
<dbReference type="GO" id="GO:0005794">
    <property type="term" value="C:Golgi apparatus"/>
    <property type="evidence" value="ECO:0007669"/>
    <property type="project" value="TreeGrafter"/>
</dbReference>
<dbReference type="PANTHER" id="PTHR34391:SF2">
    <property type="entry name" value="TRP C-TERMINAL DOMAIN-CONTAINING PROTEIN"/>
    <property type="match status" value="1"/>
</dbReference>
<feature type="transmembrane region" description="Helical" evidence="1">
    <location>
        <begin position="309"/>
        <end position="329"/>
    </location>
</feature>
<evidence type="ECO:0000313" key="2">
    <source>
        <dbReference type="EMBL" id="RUP41524.1"/>
    </source>
</evidence>
<organism evidence="2 3">
    <name type="scientific">Jimgerdemannia flammicorona</name>
    <dbReference type="NCBI Taxonomy" id="994334"/>
    <lineage>
        <taxon>Eukaryota</taxon>
        <taxon>Fungi</taxon>
        <taxon>Fungi incertae sedis</taxon>
        <taxon>Mucoromycota</taxon>
        <taxon>Mucoromycotina</taxon>
        <taxon>Endogonomycetes</taxon>
        <taxon>Endogonales</taxon>
        <taxon>Endogonaceae</taxon>
        <taxon>Jimgerdemannia</taxon>
    </lineage>
</organism>
<dbReference type="PANTHER" id="PTHR34391">
    <property type="entry name" value="UPF0658 GOLGI APPARATUS MEMBRANE PROTEIN C1952.10C-RELATED"/>
    <property type="match status" value="1"/>
</dbReference>
<accession>A0A433CSR9</accession>
<keyword evidence="1" id="KW-0812">Transmembrane</keyword>
<evidence type="ECO:0000256" key="1">
    <source>
        <dbReference type="SAM" id="Phobius"/>
    </source>
</evidence>
<evidence type="ECO:0000313" key="3">
    <source>
        <dbReference type="Proteomes" id="UP000268093"/>
    </source>
</evidence>
<dbReference type="Proteomes" id="UP000268093">
    <property type="component" value="Unassembled WGS sequence"/>
</dbReference>
<dbReference type="InterPro" id="IPR040410">
    <property type="entry name" value="UPF0658_Golgi"/>
</dbReference>
<keyword evidence="1" id="KW-1133">Transmembrane helix</keyword>
<feature type="transmembrane region" description="Helical" evidence="1">
    <location>
        <begin position="276"/>
        <end position="297"/>
    </location>
</feature>
<feature type="transmembrane region" description="Helical" evidence="1">
    <location>
        <begin position="19"/>
        <end position="40"/>
    </location>
</feature>
<reference evidence="2 3" key="1">
    <citation type="journal article" date="2018" name="New Phytol.">
        <title>Phylogenomics of Endogonaceae and evolution of mycorrhizas within Mucoromycota.</title>
        <authorList>
            <person name="Chang Y."/>
            <person name="Desiro A."/>
            <person name="Na H."/>
            <person name="Sandor L."/>
            <person name="Lipzen A."/>
            <person name="Clum A."/>
            <person name="Barry K."/>
            <person name="Grigoriev I.V."/>
            <person name="Martin F.M."/>
            <person name="Stajich J.E."/>
            <person name="Smith M.E."/>
            <person name="Bonito G."/>
            <person name="Spatafora J.W."/>
        </authorList>
    </citation>
    <scope>NUCLEOTIDE SEQUENCE [LARGE SCALE GENOMIC DNA]</scope>
    <source>
        <strain evidence="2 3">GMNB39</strain>
    </source>
</reference>
<keyword evidence="3" id="KW-1185">Reference proteome</keyword>
<feature type="transmembrane region" description="Helical" evidence="1">
    <location>
        <begin position="79"/>
        <end position="97"/>
    </location>
</feature>
<keyword evidence="1" id="KW-0472">Membrane</keyword>
<feature type="transmembrane region" description="Helical" evidence="1">
    <location>
        <begin position="151"/>
        <end position="169"/>
    </location>
</feature>
<proteinExistence type="predicted"/>
<dbReference type="EMBL" id="RBNI01012889">
    <property type="protein sequence ID" value="RUP41524.1"/>
    <property type="molecule type" value="Genomic_DNA"/>
</dbReference>